<proteinExistence type="predicted"/>
<accession>A0A163ABJ5</accession>
<name>A0A163ABJ5_DIDRA</name>
<keyword evidence="2" id="KW-1185">Reference proteome</keyword>
<dbReference type="OrthoDB" id="10456909at2759"/>
<gene>
    <name evidence="1" type="ORF">ST47_g7762</name>
</gene>
<sequence length="106" mass="11814">MLSGGFGLASMLKARIVHVLGIKSSDEEEEYICGSLIYSNAASEYVEDLDNEKMIKRQGIVCNPDEDVWAKWKKHEGSSRVQCDWDLEHGCGFGPGYRNDTPQCGL</sequence>
<protein>
    <submittedName>
        <fullName evidence="1">Uncharacterized protein</fullName>
    </submittedName>
</protein>
<dbReference type="EMBL" id="JYNV01000257">
    <property type="protein sequence ID" value="KZM21098.1"/>
    <property type="molecule type" value="Genomic_DNA"/>
</dbReference>
<comment type="caution">
    <text evidence="1">The sequence shown here is derived from an EMBL/GenBank/DDBJ whole genome shotgun (WGS) entry which is preliminary data.</text>
</comment>
<reference evidence="1 2" key="1">
    <citation type="journal article" date="2016" name="Sci. Rep.">
        <title>Draft genome sequencing and secretome analysis of fungal phytopathogen Ascochyta rabiei provides insight into the necrotrophic effector repertoire.</title>
        <authorList>
            <person name="Verma S."/>
            <person name="Gazara R.K."/>
            <person name="Nizam S."/>
            <person name="Parween S."/>
            <person name="Chattopadhyay D."/>
            <person name="Verma P.K."/>
        </authorList>
    </citation>
    <scope>NUCLEOTIDE SEQUENCE [LARGE SCALE GENOMIC DNA]</scope>
    <source>
        <strain evidence="1 2">ArDII</strain>
    </source>
</reference>
<dbReference type="Proteomes" id="UP000076837">
    <property type="component" value="Unassembled WGS sequence"/>
</dbReference>
<dbReference type="AlphaFoldDB" id="A0A163ABJ5"/>
<evidence type="ECO:0000313" key="1">
    <source>
        <dbReference type="EMBL" id="KZM21098.1"/>
    </source>
</evidence>
<evidence type="ECO:0000313" key="2">
    <source>
        <dbReference type="Proteomes" id="UP000076837"/>
    </source>
</evidence>
<organism evidence="1 2">
    <name type="scientific">Didymella rabiei</name>
    <name type="common">Chickpea ascochyta blight fungus</name>
    <name type="synonym">Mycosphaerella rabiei</name>
    <dbReference type="NCBI Taxonomy" id="5454"/>
    <lineage>
        <taxon>Eukaryota</taxon>
        <taxon>Fungi</taxon>
        <taxon>Dikarya</taxon>
        <taxon>Ascomycota</taxon>
        <taxon>Pezizomycotina</taxon>
        <taxon>Dothideomycetes</taxon>
        <taxon>Pleosporomycetidae</taxon>
        <taxon>Pleosporales</taxon>
        <taxon>Pleosporineae</taxon>
        <taxon>Didymellaceae</taxon>
        <taxon>Ascochyta</taxon>
    </lineage>
</organism>